<dbReference type="GO" id="GO:0003676">
    <property type="term" value="F:nucleic acid binding"/>
    <property type="evidence" value="ECO:0007669"/>
    <property type="project" value="InterPro"/>
</dbReference>
<proteinExistence type="predicted"/>
<dbReference type="InterPro" id="IPR036397">
    <property type="entry name" value="RNaseH_sf"/>
</dbReference>
<dbReference type="InterPro" id="IPR003593">
    <property type="entry name" value="AAA+_ATPase"/>
</dbReference>
<dbReference type="Gene3D" id="3.30.420.10">
    <property type="entry name" value="Ribonuclease H-like superfamily/Ribonuclease H"/>
    <property type="match status" value="1"/>
</dbReference>
<feature type="region of interest" description="Disordered" evidence="1">
    <location>
        <begin position="434"/>
        <end position="484"/>
    </location>
</feature>
<keyword evidence="5" id="KW-1185">Reference proteome</keyword>
<reference evidence="4 5" key="1">
    <citation type="submission" date="2019-03" db="EMBL/GenBank/DDBJ databases">
        <authorList>
            <person name="Gaulin E."/>
            <person name="Dumas B."/>
        </authorList>
    </citation>
    <scope>NUCLEOTIDE SEQUENCE [LARGE SCALE GENOMIC DNA]</scope>
    <source>
        <strain evidence="4">CBS 568.67</strain>
    </source>
</reference>
<feature type="compositionally biased region" description="Polar residues" evidence="1">
    <location>
        <begin position="548"/>
        <end position="563"/>
    </location>
</feature>
<evidence type="ECO:0000313" key="4">
    <source>
        <dbReference type="EMBL" id="VFT90835.1"/>
    </source>
</evidence>
<dbReference type="InterPro" id="IPR012337">
    <property type="entry name" value="RNaseH-like_sf"/>
</dbReference>
<dbReference type="Gene3D" id="3.40.50.300">
    <property type="entry name" value="P-loop containing nucleotide triphosphate hydrolases"/>
    <property type="match status" value="1"/>
</dbReference>
<dbReference type="PANTHER" id="PTHR20953:SF3">
    <property type="entry name" value="P-LOOP CONTAINING NUCLEOSIDE TRIPHOSPHATE HYDROLASES SUPERFAMILY PROTEIN"/>
    <property type="match status" value="1"/>
</dbReference>
<evidence type="ECO:0000313" key="3">
    <source>
        <dbReference type="EMBL" id="KAF0695160.1"/>
    </source>
</evidence>
<dbReference type="Pfam" id="PF00004">
    <property type="entry name" value="AAA"/>
    <property type="match status" value="1"/>
</dbReference>
<evidence type="ECO:0000259" key="2">
    <source>
        <dbReference type="SMART" id="SM00382"/>
    </source>
</evidence>
<dbReference type="GO" id="GO:0016887">
    <property type="term" value="F:ATP hydrolysis activity"/>
    <property type="evidence" value="ECO:0007669"/>
    <property type="project" value="InterPro"/>
</dbReference>
<dbReference type="InterPro" id="IPR003959">
    <property type="entry name" value="ATPase_AAA_core"/>
</dbReference>
<dbReference type="SUPFAM" id="SSF52540">
    <property type="entry name" value="P-loop containing nucleoside triphosphate hydrolases"/>
    <property type="match status" value="1"/>
</dbReference>
<dbReference type="EMBL" id="CAADRA010005522">
    <property type="protein sequence ID" value="VFT90835.1"/>
    <property type="molecule type" value="Genomic_DNA"/>
</dbReference>
<feature type="compositionally biased region" description="Low complexity" evidence="1">
    <location>
        <begin position="528"/>
        <end position="547"/>
    </location>
</feature>
<evidence type="ECO:0000256" key="1">
    <source>
        <dbReference type="SAM" id="MobiDB-lite"/>
    </source>
</evidence>
<dbReference type="GO" id="GO:0005524">
    <property type="term" value="F:ATP binding"/>
    <property type="evidence" value="ECO:0007669"/>
    <property type="project" value="InterPro"/>
</dbReference>
<accession>A0A485L039</accession>
<dbReference type="InterPro" id="IPR027417">
    <property type="entry name" value="P-loop_NTPase"/>
</dbReference>
<dbReference type="EMBL" id="VJMH01005501">
    <property type="protein sequence ID" value="KAF0695160.1"/>
    <property type="molecule type" value="Genomic_DNA"/>
</dbReference>
<dbReference type="SMART" id="SM00382">
    <property type="entry name" value="AAA"/>
    <property type="match status" value="1"/>
</dbReference>
<gene>
    <name evidence="4" type="primary">Aste57867_14005</name>
    <name evidence="3" type="ORF">As57867_013954</name>
    <name evidence="4" type="ORF">ASTE57867_14005</name>
</gene>
<dbReference type="OrthoDB" id="26838at2759"/>
<sequence>MVALLLARLGLLRHIGHEGEGELWEWTPFAPPLPTSPDYETSIPCTQGLLTFLANRVLDLASIRTELQLHGLLMPYRWSAAVASQSFQRWWITMWPVPPLKQTSAFLAAQGILTGKGTTAKPYSWSIATLLAHCSVPHPPKNDKVNDEDDVLAYDQDLYSTARTTMLRIVKSHVKVSGLVHDAKAKPAMWLADVMSLMELSGRVERAAGGVWRDTQRVTPPDDDAFDIPNEGALVANLVQEPVMTWRHDLEARMDATTDQVSQDCQLWWRSAKADALHSIVADLTHLALLEGSGTPPDDPPLPDEAALLGLLAATPSRWMSIRSATQMVGLLQSFRATLPPTSAFRRWWVRATQSPGDRTVRRLISLGIVSSVAADASLSPSIDGNNPLMLTWHPLMLLCPSRNVGQPQPDDTRNTTTTTMYRVKTAKEKAVKFETRPPNGGPFREKKRMPRSNTAVGPTVRHRPSGQVTPRCHRRNQTTSHRRRHCPRLTFPIAGATTSRRGNSQVSRPMPNAAPTLQSHTLSRMPSFRTRTTSSRTSFNTSSISSAKTWTGSPSTISSAKLPSSYAENPLLRDGGLDEKGRPTFKLSSLIALDPKRPHGSTLPKANDGTPDDDIIHHGASGRDQATVVSIVDKLKHVIAHDPVFQPESTSAVAVACATQRTDDSSIVVSLLVLATDSATYVVDCSGVGMSTVVRLLQPLLTRPTVPKIVFDLYEAIDALLNGGCASGLGIMAGANDLQLVMEVQTGSINTTMDDMLVRWPGRPNQAAKDLHVNLSSANVLPTTVLKDMAGRARHLLDRYDGVLNTLTPALAAQVQQASDARAASTNKSGQRIVTFDRANNCAAASIELLAIVRPQDMVETPPLVVHSDLDLHLSMLAPEWAAALAKVAADVTDIYLDKCRQPWIACRGTRRLLCDNTRPATDDDIGSIVTKVVGFGTDNRAGLEKQLHRIRALRSRNQGIVGLTMRVGRHVPGLSTLLLDILLASEANVLFLGEPGTGKTTILRDVARELAMRHHVCITDTTNDIAGADDVPHPCVGHARRIIVPSLDAQSAIMADCVQNHTPDVLLVDEIGRASEVEAAQSCQQRGVRVVASAAAGSLRRLLKIKSLRGLVDGTEASHKEKPQSMVVPIFDVVVELQKGEWHAWQVVTDVAGAVDAILKGKTYKTHVRTRHPDHGICMQHLEA</sequence>
<feature type="compositionally biased region" description="Basic residues" evidence="1">
    <location>
        <begin position="472"/>
        <end position="484"/>
    </location>
</feature>
<feature type="region of interest" description="Disordered" evidence="1">
    <location>
        <begin position="528"/>
        <end position="563"/>
    </location>
</feature>
<dbReference type="SUPFAM" id="SSF53098">
    <property type="entry name" value="Ribonuclease H-like"/>
    <property type="match status" value="1"/>
</dbReference>
<feature type="region of interest" description="Disordered" evidence="1">
    <location>
        <begin position="499"/>
        <end position="518"/>
    </location>
</feature>
<evidence type="ECO:0000313" key="5">
    <source>
        <dbReference type="Proteomes" id="UP000332933"/>
    </source>
</evidence>
<name>A0A485L039_9STRA</name>
<protein>
    <submittedName>
        <fullName evidence="4">Aste57867_14005 protein</fullName>
    </submittedName>
</protein>
<dbReference type="Proteomes" id="UP000332933">
    <property type="component" value="Unassembled WGS sequence"/>
</dbReference>
<reference evidence="3" key="2">
    <citation type="submission" date="2019-06" db="EMBL/GenBank/DDBJ databases">
        <title>Genomics analysis of Aphanomyces spp. identifies a new class of oomycete effector associated with host adaptation.</title>
        <authorList>
            <person name="Gaulin E."/>
        </authorList>
    </citation>
    <scope>NUCLEOTIDE SEQUENCE</scope>
    <source>
        <strain evidence="3">CBS 578.67</strain>
    </source>
</reference>
<dbReference type="CDD" id="cd00009">
    <property type="entry name" value="AAA"/>
    <property type="match status" value="1"/>
</dbReference>
<dbReference type="PANTHER" id="PTHR20953">
    <property type="entry name" value="KINASE-RELATED"/>
    <property type="match status" value="1"/>
</dbReference>
<feature type="domain" description="AAA+ ATPase" evidence="2">
    <location>
        <begin position="987"/>
        <end position="1143"/>
    </location>
</feature>
<feature type="compositionally biased region" description="Polar residues" evidence="1">
    <location>
        <begin position="499"/>
        <end position="508"/>
    </location>
</feature>
<organism evidence="4 5">
    <name type="scientific">Aphanomyces stellatus</name>
    <dbReference type="NCBI Taxonomy" id="120398"/>
    <lineage>
        <taxon>Eukaryota</taxon>
        <taxon>Sar</taxon>
        <taxon>Stramenopiles</taxon>
        <taxon>Oomycota</taxon>
        <taxon>Saprolegniomycetes</taxon>
        <taxon>Saprolegniales</taxon>
        <taxon>Verrucalvaceae</taxon>
        <taxon>Aphanomyces</taxon>
    </lineage>
</organism>
<dbReference type="AlphaFoldDB" id="A0A485L039"/>